<dbReference type="PROSITE" id="PS50088">
    <property type="entry name" value="ANK_REPEAT"/>
    <property type="match status" value="3"/>
</dbReference>
<feature type="repeat" description="ANK" evidence="3">
    <location>
        <begin position="16"/>
        <end position="38"/>
    </location>
</feature>
<dbReference type="PANTHER" id="PTHR24198:SF165">
    <property type="entry name" value="ANKYRIN REPEAT-CONTAINING PROTEIN-RELATED"/>
    <property type="match status" value="1"/>
</dbReference>
<proteinExistence type="predicted"/>
<dbReference type="Proteomes" id="UP001626550">
    <property type="component" value="Unassembled WGS sequence"/>
</dbReference>
<dbReference type="InterPro" id="IPR002110">
    <property type="entry name" value="Ankyrin_rpt"/>
</dbReference>
<dbReference type="EMBL" id="JBJKFK010000331">
    <property type="protein sequence ID" value="KAL3317783.1"/>
    <property type="molecule type" value="Genomic_DNA"/>
</dbReference>
<organism evidence="4 5">
    <name type="scientific">Cichlidogyrus casuarinus</name>
    <dbReference type="NCBI Taxonomy" id="1844966"/>
    <lineage>
        <taxon>Eukaryota</taxon>
        <taxon>Metazoa</taxon>
        <taxon>Spiralia</taxon>
        <taxon>Lophotrochozoa</taxon>
        <taxon>Platyhelminthes</taxon>
        <taxon>Monogenea</taxon>
        <taxon>Monopisthocotylea</taxon>
        <taxon>Dactylogyridea</taxon>
        <taxon>Ancyrocephalidae</taxon>
        <taxon>Cichlidogyrus</taxon>
    </lineage>
</organism>
<keyword evidence="2 3" id="KW-0040">ANK repeat</keyword>
<evidence type="ECO:0000313" key="4">
    <source>
        <dbReference type="EMBL" id="KAL3317783.1"/>
    </source>
</evidence>
<comment type="caution">
    <text evidence="4">The sequence shown here is derived from an EMBL/GenBank/DDBJ whole genome shotgun (WGS) entry which is preliminary data.</text>
</comment>
<dbReference type="InterPro" id="IPR036770">
    <property type="entry name" value="Ankyrin_rpt-contain_sf"/>
</dbReference>
<sequence length="372" mass="40030">MLEIFSDNESGLATAIGRTPLHLAVYHGSVELAACLLNMVDRTNINIQDEVGDWLLHVALQSVKAGKTSLDMISVILSRPDLDLMCVDSEGCTAFHRALKLKLIDAARLIYQHESKVANKCDSTGLNVLHHALISKDVETVFMLLQIGLDVNAKTNNSELQTPLHLAVEAGNSEDILRSLFLAGALVNELNARKQTALHSAVIHDRPWLIKSLMEAGVIANSADAYKNTALHLAVNHGSLLCLEALFLNAEVEIESKNVRGQTPVHMLALSEVNKRMGSSHSTSSIGMSASLLSSPQLGRKGMSPAGSVVSLTPVTTLLLAFKADNLELCNALIEHGVPLGTLSFDGTSIFTKSLATNYGRPAKLLFKIFGK</sequence>
<feature type="repeat" description="ANK" evidence="3">
    <location>
        <begin position="159"/>
        <end position="192"/>
    </location>
</feature>
<dbReference type="Gene3D" id="1.25.40.20">
    <property type="entry name" value="Ankyrin repeat-containing domain"/>
    <property type="match status" value="2"/>
</dbReference>
<dbReference type="AlphaFoldDB" id="A0ABD2QE05"/>
<dbReference type="SUPFAM" id="SSF48403">
    <property type="entry name" value="Ankyrin repeat"/>
    <property type="match status" value="1"/>
</dbReference>
<evidence type="ECO:0000256" key="1">
    <source>
        <dbReference type="ARBA" id="ARBA00022737"/>
    </source>
</evidence>
<dbReference type="SMART" id="SM00248">
    <property type="entry name" value="ANK"/>
    <property type="match status" value="8"/>
</dbReference>
<evidence type="ECO:0000256" key="2">
    <source>
        <dbReference type="ARBA" id="ARBA00023043"/>
    </source>
</evidence>
<keyword evidence="1" id="KW-0677">Repeat</keyword>
<accession>A0ABD2QE05</accession>
<evidence type="ECO:0000313" key="5">
    <source>
        <dbReference type="Proteomes" id="UP001626550"/>
    </source>
</evidence>
<dbReference type="Pfam" id="PF00023">
    <property type="entry name" value="Ank"/>
    <property type="match status" value="1"/>
</dbReference>
<dbReference type="Pfam" id="PF12796">
    <property type="entry name" value="Ank_2"/>
    <property type="match status" value="2"/>
</dbReference>
<reference evidence="4 5" key="1">
    <citation type="submission" date="2024-11" db="EMBL/GenBank/DDBJ databases">
        <title>Adaptive evolution of stress response genes in parasites aligns with host niche diversity.</title>
        <authorList>
            <person name="Hahn C."/>
            <person name="Resl P."/>
        </authorList>
    </citation>
    <scope>NUCLEOTIDE SEQUENCE [LARGE SCALE GENOMIC DNA]</scope>
    <source>
        <strain evidence="4">EGGRZ-B1_66</strain>
        <tissue evidence="4">Body</tissue>
    </source>
</reference>
<feature type="repeat" description="ANK" evidence="3">
    <location>
        <begin position="124"/>
        <end position="156"/>
    </location>
</feature>
<evidence type="ECO:0000256" key="3">
    <source>
        <dbReference type="PROSITE-ProRule" id="PRU00023"/>
    </source>
</evidence>
<name>A0ABD2QE05_9PLAT</name>
<dbReference type="PANTHER" id="PTHR24198">
    <property type="entry name" value="ANKYRIN REPEAT AND PROTEIN KINASE DOMAIN-CONTAINING PROTEIN"/>
    <property type="match status" value="1"/>
</dbReference>
<keyword evidence="5" id="KW-1185">Reference proteome</keyword>
<dbReference type="PROSITE" id="PS50297">
    <property type="entry name" value="ANK_REP_REGION"/>
    <property type="match status" value="3"/>
</dbReference>
<dbReference type="PRINTS" id="PR01415">
    <property type="entry name" value="ANKYRIN"/>
</dbReference>
<protein>
    <submittedName>
        <fullName evidence="4">Ankyrin repeat and FYVE domain-containing protein 1</fullName>
    </submittedName>
</protein>
<gene>
    <name evidence="4" type="primary">ANKFY1</name>
    <name evidence="4" type="ORF">Ciccas_003561</name>
</gene>